<sequence length="182" mass="19837">MQELSMHVMDIAQNAVAAGAANTRILLRMDPAADRLELTVEDDGRGMTEEQARAALDPFYTSRTTRKVGLGLPLLRLTAQLTGGDVAIESAPGKGTRVTAWFGLSHIDRPPLGDMAGTISALMQANPERDFCYELHVNDQSFAVNSREIKQILGGVSLAQPEVALFLREYIEENSAPLLEKE</sequence>
<evidence type="ECO:0000256" key="7">
    <source>
        <dbReference type="ARBA" id="ARBA00022777"/>
    </source>
</evidence>
<evidence type="ECO:0000313" key="12">
    <source>
        <dbReference type="EMBL" id="MDM8200200.1"/>
    </source>
</evidence>
<dbReference type="PANTHER" id="PTHR45436:SF5">
    <property type="entry name" value="SENSOR HISTIDINE KINASE TRCS"/>
    <property type="match status" value="1"/>
</dbReference>
<dbReference type="InterPro" id="IPR050428">
    <property type="entry name" value="TCS_sensor_his_kinase"/>
</dbReference>
<keyword evidence="10" id="KW-0472">Membrane</keyword>
<keyword evidence="12" id="KW-0067">ATP-binding</keyword>
<comment type="subcellular location">
    <subcellularLocation>
        <location evidence="2">Membrane</location>
    </subcellularLocation>
</comment>
<dbReference type="CDD" id="cd00075">
    <property type="entry name" value="HATPase"/>
    <property type="match status" value="1"/>
</dbReference>
<dbReference type="PANTHER" id="PTHR45436">
    <property type="entry name" value="SENSOR HISTIDINE KINASE YKOH"/>
    <property type="match status" value="1"/>
</dbReference>
<feature type="domain" description="Histidine kinase" evidence="11">
    <location>
        <begin position="1"/>
        <end position="106"/>
    </location>
</feature>
<dbReference type="Gene3D" id="3.30.565.10">
    <property type="entry name" value="Histidine kinase-like ATPase, C-terminal domain"/>
    <property type="match status" value="1"/>
</dbReference>
<reference evidence="12 13" key="1">
    <citation type="submission" date="2023-06" db="EMBL/GenBank/DDBJ databases">
        <title>Identification and characterization of horizontal gene transfer across gut microbiota members of farm animals based on homology search.</title>
        <authorList>
            <person name="Schwarzerova J."/>
            <person name="Nykrynova M."/>
            <person name="Jureckova K."/>
            <person name="Cejkova D."/>
            <person name="Rychlik I."/>
        </authorList>
    </citation>
    <scope>NUCLEOTIDE SEQUENCE [LARGE SCALE GENOMIC DNA]</scope>
    <source>
        <strain evidence="12 13">ET340</strain>
    </source>
</reference>
<evidence type="ECO:0000256" key="4">
    <source>
        <dbReference type="ARBA" id="ARBA00022553"/>
    </source>
</evidence>
<dbReference type="PROSITE" id="PS50109">
    <property type="entry name" value="HIS_KIN"/>
    <property type="match status" value="1"/>
</dbReference>
<evidence type="ECO:0000256" key="5">
    <source>
        <dbReference type="ARBA" id="ARBA00022679"/>
    </source>
</evidence>
<keyword evidence="8" id="KW-1133">Transmembrane helix</keyword>
<accession>A0ABT7UNB1</accession>
<name>A0ABT7UNB1_9FIRM</name>
<keyword evidence="9" id="KW-0902">Two-component regulatory system</keyword>
<keyword evidence="5" id="KW-0808">Transferase</keyword>
<dbReference type="GO" id="GO:0005524">
    <property type="term" value="F:ATP binding"/>
    <property type="evidence" value="ECO:0007669"/>
    <property type="project" value="UniProtKB-KW"/>
</dbReference>
<dbReference type="InterPro" id="IPR005467">
    <property type="entry name" value="His_kinase_dom"/>
</dbReference>
<evidence type="ECO:0000256" key="3">
    <source>
        <dbReference type="ARBA" id="ARBA00012438"/>
    </source>
</evidence>
<dbReference type="InterPro" id="IPR036890">
    <property type="entry name" value="HATPase_C_sf"/>
</dbReference>
<gene>
    <name evidence="12" type="ORF">QUW08_02655</name>
</gene>
<keyword evidence="13" id="KW-1185">Reference proteome</keyword>
<keyword evidence="4" id="KW-0597">Phosphoprotein</keyword>
<evidence type="ECO:0000313" key="13">
    <source>
        <dbReference type="Proteomes" id="UP001529380"/>
    </source>
</evidence>
<evidence type="ECO:0000259" key="11">
    <source>
        <dbReference type="PROSITE" id="PS50109"/>
    </source>
</evidence>
<evidence type="ECO:0000256" key="2">
    <source>
        <dbReference type="ARBA" id="ARBA00004370"/>
    </source>
</evidence>
<proteinExistence type="predicted"/>
<dbReference type="Pfam" id="PF02518">
    <property type="entry name" value="HATPase_c"/>
    <property type="match status" value="1"/>
</dbReference>
<protein>
    <recommendedName>
        <fullName evidence="3">histidine kinase</fullName>
        <ecNumber evidence="3">2.7.13.3</ecNumber>
    </recommendedName>
</protein>
<dbReference type="EC" id="2.7.13.3" evidence="3"/>
<dbReference type="InterPro" id="IPR003594">
    <property type="entry name" value="HATPase_dom"/>
</dbReference>
<evidence type="ECO:0000256" key="1">
    <source>
        <dbReference type="ARBA" id="ARBA00000085"/>
    </source>
</evidence>
<evidence type="ECO:0000256" key="8">
    <source>
        <dbReference type="ARBA" id="ARBA00022989"/>
    </source>
</evidence>
<dbReference type="RefSeq" id="WP_087183345.1">
    <property type="nucleotide sequence ID" value="NZ_JAUDCL010000003.1"/>
</dbReference>
<evidence type="ECO:0000256" key="10">
    <source>
        <dbReference type="ARBA" id="ARBA00023136"/>
    </source>
</evidence>
<keyword evidence="6" id="KW-0812">Transmembrane</keyword>
<dbReference type="EMBL" id="JAUDCL010000003">
    <property type="protein sequence ID" value="MDM8200200.1"/>
    <property type="molecule type" value="Genomic_DNA"/>
</dbReference>
<dbReference type="PRINTS" id="PR00344">
    <property type="entry name" value="BCTRLSENSOR"/>
</dbReference>
<dbReference type="SMART" id="SM00387">
    <property type="entry name" value="HATPase_c"/>
    <property type="match status" value="1"/>
</dbReference>
<evidence type="ECO:0000256" key="6">
    <source>
        <dbReference type="ARBA" id="ARBA00022692"/>
    </source>
</evidence>
<comment type="caution">
    <text evidence="12">The sequence shown here is derived from an EMBL/GenBank/DDBJ whole genome shotgun (WGS) entry which is preliminary data.</text>
</comment>
<dbReference type="InterPro" id="IPR004358">
    <property type="entry name" value="Sig_transdc_His_kin-like_C"/>
</dbReference>
<dbReference type="Proteomes" id="UP001529380">
    <property type="component" value="Unassembled WGS sequence"/>
</dbReference>
<comment type="catalytic activity">
    <reaction evidence="1">
        <text>ATP + protein L-histidine = ADP + protein N-phospho-L-histidine.</text>
        <dbReference type="EC" id="2.7.13.3"/>
    </reaction>
</comment>
<keyword evidence="12" id="KW-0547">Nucleotide-binding</keyword>
<dbReference type="SUPFAM" id="SSF55874">
    <property type="entry name" value="ATPase domain of HSP90 chaperone/DNA topoisomerase II/histidine kinase"/>
    <property type="match status" value="1"/>
</dbReference>
<evidence type="ECO:0000256" key="9">
    <source>
        <dbReference type="ARBA" id="ARBA00023012"/>
    </source>
</evidence>
<organism evidence="12 13">
    <name type="scientific">Allofournierella massiliensis</name>
    <dbReference type="NCBI Taxonomy" id="1650663"/>
    <lineage>
        <taxon>Bacteria</taxon>
        <taxon>Bacillati</taxon>
        <taxon>Bacillota</taxon>
        <taxon>Clostridia</taxon>
        <taxon>Eubacteriales</taxon>
        <taxon>Oscillospiraceae</taxon>
        <taxon>Allofournierella</taxon>
    </lineage>
</organism>
<keyword evidence="7" id="KW-0418">Kinase</keyword>